<feature type="compositionally biased region" description="Polar residues" evidence="1">
    <location>
        <begin position="108"/>
        <end position="118"/>
    </location>
</feature>
<proteinExistence type="predicted"/>
<sequence>MNKRFFPIAAVAVLLSVSSCSYDKTGTSFEVVDANEDESVNPAHIRGYGNREPGTTAPGGPKPNQYYAFNITTLPTATRQQLEGKVAVEMVTAYYAPNRQLSDLAEQYNPSAAGSQKDTTASPAPSGTTSGDADTSTDTGNEQN</sequence>
<evidence type="ECO:0000256" key="1">
    <source>
        <dbReference type="SAM" id="MobiDB-lite"/>
    </source>
</evidence>
<dbReference type="Proteomes" id="UP001207228">
    <property type="component" value="Unassembled WGS sequence"/>
</dbReference>
<dbReference type="RefSeq" id="WP_266051624.1">
    <property type="nucleotide sequence ID" value="NZ_JAPFQO010000003.1"/>
</dbReference>
<protein>
    <submittedName>
        <fullName evidence="3">Uncharacterized protein</fullName>
    </submittedName>
</protein>
<evidence type="ECO:0000256" key="2">
    <source>
        <dbReference type="SAM" id="SignalP"/>
    </source>
</evidence>
<dbReference type="EMBL" id="JAPFQO010000003">
    <property type="protein sequence ID" value="MCX2739560.1"/>
    <property type="molecule type" value="Genomic_DNA"/>
</dbReference>
<keyword evidence="2" id="KW-0732">Signal</keyword>
<evidence type="ECO:0000313" key="4">
    <source>
        <dbReference type="Proteomes" id="UP001207228"/>
    </source>
</evidence>
<feature type="signal peptide" evidence="2">
    <location>
        <begin position="1"/>
        <end position="23"/>
    </location>
</feature>
<keyword evidence="4" id="KW-1185">Reference proteome</keyword>
<organism evidence="3 4">
    <name type="scientific">Pontibacter anaerobius</name>
    <dbReference type="NCBI Taxonomy" id="2993940"/>
    <lineage>
        <taxon>Bacteria</taxon>
        <taxon>Pseudomonadati</taxon>
        <taxon>Bacteroidota</taxon>
        <taxon>Cytophagia</taxon>
        <taxon>Cytophagales</taxon>
        <taxon>Hymenobacteraceae</taxon>
        <taxon>Pontibacter</taxon>
    </lineage>
</organism>
<dbReference type="PROSITE" id="PS51257">
    <property type="entry name" value="PROKAR_LIPOPROTEIN"/>
    <property type="match status" value="1"/>
</dbReference>
<name>A0ABT3RDD5_9BACT</name>
<feature type="region of interest" description="Disordered" evidence="1">
    <location>
        <begin position="42"/>
        <end position="63"/>
    </location>
</feature>
<reference evidence="3 4" key="1">
    <citation type="submission" date="2022-11" db="EMBL/GenBank/DDBJ databases">
        <title>The characterization of three novel Bacteroidetes species and genomic analysis of their roles in tidal elemental geochemical cycles.</title>
        <authorList>
            <person name="Ma K.-J."/>
        </authorList>
    </citation>
    <scope>NUCLEOTIDE SEQUENCE [LARGE SCALE GENOMIC DNA]</scope>
    <source>
        <strain evidence="3 4">M82</strain>
    </source>
</reference>
<evidence type="ECO:0000313" key="3">
    <source>
        <dbReference type="EMBL" id="MCX2739560.1"/>
    </source>
</evidence>
<gene>
    <name evidence="3" type="ORF">OO017_06355</name>
</gene>
<feature type="region of interest" description="Disordered" evidence="1">
    <location>
        <begin position="105"/>
        <end position="144"/>
    </location>
</feature>
<accession>A0ABT3RDD5</accession>
<feature type="compositionally biased region" description="Low complexity" evidence="1">
    <location>
        <begin position="119"/>
        <end position="144"/>
    </location>
</feature>
<feature type="chain" id="PRO_5045327747" evidence="2">
    <location>
        <begin position="24"/>
        <end position="144"/>
    </location>
</feature>
<comment type="caution">
    <text evidence="3">The sequence shown here is derived from an EMBL/GenBank/DDBJ whole genome shotgun (WGS) entry which is preliminary data.</text>
</comment>